<feature type="compositionally biased region" description="Basic and acidic residues" evidence="1">
    <location>
        <begin position="166"/>
        <end position="176"/>
    </location>
</feature>
<dbReference type="EMBL" id="CAJHNH020003699">
    <property type="protein sequence ID" value="CAG5129838.1"/>
    <property type="molecule type" value="Genomic_DNA"/>
</dbReference>
<feature type="compositionally biased region" description="Polar residues" evidence="1">
    <location>
        <begin position="131"/>
        <end position="140"/>
    </location>
</feature>
<comment type="caution">
    <text evidence="2">The sequence shown here is derived from an EMBL/GenBank/DDBJ whole genome shotgun (WGS) entry which is preliminary data.</text>
</comment>
<dbReference type="Proteomes" id="UP000678393">
    <property type="component" value="Unassembled WGS sequence"/>
</dbReference>
<dbReference type="AlphaFoldDB" id="A0A8S3ZPU1"/>
<evidence type="ECO:0000313" key="2">
    <source>
        <dbReference type="EMBL" id="CAG5129838.1"/>
    </source>
</evidence>
<accession>A0A8S3ZPU1</accession>
<feature type="compositionally biased region" description="Polar residues" evidence="1">
    <location>
        <begin position="55"/>
        <end position="68"/>
    </location>
</feature>
<evidence type="ECO:0000313" key="3">
    <source>
        <dbReference type="Proteomes" id="UP000678393"/>
    </source>
</evidence>
<sequence length="202" mass="21447">ASKLTTSKASTNIAIGETVEKAGSASAADGSGVRSVVGILTRKPSPLKDLAIGRKSSSNMPVTNSSGSDPGLTDARNQLRRRRRTSGTPAEPVESNKSRSVPTTLGLGQSENKGTHISSSENETGGAHTPEGSNKATVSSEEWEDRMQSDETTSSAYSSNNDEVDSEGKSEEEKTEYTTSTLHVINLLQPGMHRRCLPPFRQ</sequence>
<evidence type="ECO:0000256" key="1">
    <source>
        <dbReference type="SAM" id="MobiDB-lite"/>
    </source>
</evidence>
<proteinExistence type="predicted"/>
<feature type="region of interest" description="Disordered" evidence="1">
    <location>
        <begin position="42"/>
        <end position="179"/>
    </location>
</feature>
<feature type="compositionally biased region" description="Polar residues" evidence="1">
    <location>
        <begin position="98"/>
        <end position="123"/>
    </location>
</feature>
<organism evidence="2 3">
    <name type="scientific">Candidula unifasciata</name>
    <dbReference type="NCBI Taxonomy" id="100452"/>
    <lineage>
        <taxon>Eukaryota</taxon>
        <taxon>Metazoa</taxon>
        <taxon>Spiralia</taxon>
        <taxon>Lophotrochozoa</taxon>
        <taxon>Mollusca</taxon>
        <taxon>Gastropoda</taxon>
        <taxon>Heterobranchia</taxon>
        <taxon>Euthyneura</taxon>
        <taxon>Panpulmonata</taxon>
        <taxon>Eupulmonata</taxon>
        <taxon>Stylommatophora</taxon>
        <taxon>Helicina</taxon>
        <taxon>Helicoidea</taxon>
        <taxon>Geomitridae</taxon>
        <taxon>Candidula</taxon>
    </lineage>
</organism>
<name>A0A8S3ZPU1_9EUPU</name>
<feature type="compositionally biased region" description="Polar residues" evidence="1">
    <location>
        <begin position="150"/>
        <end position="161"/>
    </location>
</feature>
<keyword evidence="3" id="KW-1185">Reference proteome</keyword>
<feature type="non-terminal residue" evidence="2">
    <location>
        <position position="1"/>
    </location>
</feature>
<feature type="non-terminal residue" evidence="2">
    <location>
        <position position="202"/>
    </location>
</feature>
<protein>
    <submittedName>
        <fullName evidence="2">Uncharacterized protein</fullName>
    </submittedName>
</protein>
<reference evidence="2" key="1">
    <citation type="submission" date="2021-04" db="EMBL/GenBank/DDBJ databases">
        <authorList>
            <consortium name="Molecular Ecology Group"/>
        </authorList>
    </citation>
    <scope>NUCLEOTIDE SEQUENCE</scope>
</reference>
<gene>
    <name evidence="2" type="ORF">CUNI_LOCUS15396</name>
</gene>